<evidence type="ECO:0000313" key="1">
    <source>
        <dbReference type="EnsemblMetazoa" id="Aqu2.1.44380_001"/>
    </source>
</evidence>
<protein>
    <submittedName>
        <fullName evidence="1">Uncharacterized protein</fullName>
    </submittedName>
</protein>
<accession>A0A1X7VWY8</accession>
<organism evidence="1">
    <name type="scientific">Amphimedon queenslandica</name>
    <name type="common">Sponge</name>
    <dbReference type="NCBI Taxonomy" id="400682"/>
    <lineage>
        <taxon>Eukaryota</taxon>
        <taxon>Metazoa</taxon>
        <taxon>Porifera</taxon>
        <taxon>Demospongiae</taxon>
        <taxon>Heteroscleromorpha</taxon>
        <taxon>Haplosclerida</taxon>
        <taxon>Niphatidae</taxon>
        <taxon>Amphimedon</taxon>
    </lineage>
</organism>
<dbReference type="InParanoid" id="A0A1X7VWY8"/>
<dbReference type="AlphaFoldDB" id="A0A1X7VWY8"/>
<dbReference type="EnsemblMetazoa" id="Aqu2.1.44380_001">
    <property type="protein sequence ID" value="Aqu2.1.44380_001"/>
    <property type="gene ID" value="Aqu2.1.44380"/>
</dbReference>
<reference evidence="1" key="1">
    <citation type="submission" date="2017-05" db="UniProtKB">
        <authorList>
            <consortium name="EnsemblMetazoa"/>
        </authorList>
    </citation>
    <scope>IDENTIFICATION</scope>
</reference>
<sequence>MSRDKGQHGFMKPREEQREKLNMVYSTYRKEGILYLSCSGRTIKITTDVLNVVEHQMHSDDETTAVQLQKIL</sequence>
<name>A0A1X7VWY8_AMPQE</name>
<proteinExistence type="predicted"/>